<evidence type="ECO:0008006" key="3">
    <source>
        <dbReference type="Google" id="ProtNLM"/>
    </source>
</evidence>
<name>A0A5C7G276_9BURK</name>
<proteinExistence type="predicted"/>
<reference evidence="1 2" key="1">
    <citation type="submission" date="2019-08" db="EMBL/GenBank/DDBJ databases">
        <title>Massilia golmudensis sp. nov., isolated from sand in the Qinghai-Tibetan Plateau.</title>
        <authorList>
            <person name="Zhang B."/>
        </authorList>
    </citation>
    <scope>NUCLEOTIDE SEQUENCE [LARGE SCALE GENOMIC DNA]</scope>
    <source>
        <strain evidence="1 2">GEM5</strain>
    </source>
</reference>
<keyword evidence="2" id="KW-1185">Reference proteome</keyword>
<organism evidence="1 2">
    <name type="scientific">Massilia arenae</name>
    <dbReference type="NCBI Taxonomy" id="2603288"/>
    <lineage>
        <taxon>Bacteria</taxon>
        <taxon>Pseudomonadati</taxon>
        <taxon>Pseudomonadota</taxon>
        <taxon>Betaproteobacteria</taxon>
        <taxon>Burkholderiales</taxon>
        <taxon>Oxalobacteraceae</taxon>
        <taxon>Telluria group</taxon>
        <taxon>Massilia</taxon>
    </lineage>
</organism>
<dbReference type="Pfam" id="PF13009">
    <property type="entry name" value="Integrase_2"/>
    <property type="match status" value="2"/>
</dbReference>
<dbReference type="Proteomes" id="UP000321413">
    <property type="component" value="Unassembled WGS sequence"/>
</dbReference>
<evidence type="ECO:0000313" key="2">
    <source>
        <dbReference type="Proteomes" id="UP000321413"/>
    </source>
</evidence>
<dbReference type="InterPro" id="IPR048061">
    <property type="entry name" value="GmtX-like"/>
</dbReference>
<dbReference type="InterPro" id="IPR024965">
    <property type="entry name" value="Putative_integrase"/>
</dbReference>
<dbReference type="EMBL" id="VPFD01000018">
    <property type="protein sequence ID" value="TXF98407.1"/>
    <property type="molecule type" value="Genomic_DNA"/>
</dbReference>
<protein>
    <recommendedName>
        <fullName evidence="3">Integrase</fullName>
    </recommendedName>
</protein>
<accession>A0A5C7G276</accession>
<dbReference type="NCBIfam" id="NF040692">
    <property type="entry name" value="recomb_assoc"/>
    <property type="match status" value="1"/>
</dbReference>
<gene>
    <name evidence="1" type="ORF">FVD38_17225</name>
</gene>
<comment type="caution">
    <text evidence="1">The sequence shown here is derived from an EMBL/GenBank/DDBJ whole genome shotgun (WGS) entry which is preliminary data.</text>
</comment>
<dbReference type="RefSeq" id="WP_147935948.1">
    <property type="nucleotide sequence ID" value="NZ_VPFD01000018.1"/>
</dbReference>
<evidence type="ECO:0000313" key="1">
    <source>
        <dbReference type="EMBL" id="TXF98407.1"/>
    </source>
</evidence>
<sequence>MTKQRSDSTPLAEITHPDVIFEGLLGKIKRNNNRSSQFAVRAINWLEILHSVCRELFEAGSKDFSKRNVSHHCNSCGGPILTDQSIYKPRHRELIKAWALFAGGTTRDKNTSVKKDSVTKRSLDSSKAVPSIHPDKTLEDLVNRMLANRNSKDPVILKAIERLKILHTVCTKQFETGSRDFSMRGLGAISGPLGGPTFQDRSIYRPTNRALIEAWAEFANGYTRTPPQILREQDRKETVDYIENCFQRTNLLPSYEMIQAEGMKEFLGPGKSLSAKNNRVTSSMQLWRQSWTQQVPAQVVAACDRLFENLKRIPTVPEVVGVLKITDLGEAKALIEEIECWRKYRFAMELWSFAPTNDKTGFLWLALHPELGQWRELVIGHLNFQPEHRKSLHLALHTFFARYLLAGNVKLTPQAFLTNGYSPPDFFKFSTKERGTAASKKECVAINAFIEYVLDRGNDFVEIDNHGHRIRKAQYKNNFVSIKSGTATSRSKNPVNRRVRVGALQDPELTYLIRVNPNFEQWRVYAVNWLASTTANLGAAQTAIREIFIDYVSAEHLPSDPSTLLSAEWQRNNPVPSYRETALSTVGSRHARAHFSKAIEFIDYVLETYYSAEDDFGRRVVSGDFRNFLADQGADIPAAKGQGAHSNKEVLPSRYIRYVRELICPSGAKNFGDLKWAQRSFPAADWFQVDPEKIDKDDPDCVWRIRTIFAKGSRKQITKSKQVYEIWYPGRTIAMLLKLELPLRTYQVRMLDSGEADSWWYEGSTCGRNGRDELIYRAGQFRKSNSTLACNIGNIERHAGVFRRMPDSVSGKVFAGLFINTNKTQDRGQEQWDRGYVVPWQHGKVLYWCERLRDWQRKYNPISALVPCTALPEKVLGTKTELQKQQMGSMCFLFRDPCAAQNERTWPIANGKLVVLWIKVLEELEVICARNGHTTVDGARLQFVYEEDGGRNCGLYSLHSLRVSLITHLATEGGVEMQILSECIAGHARILMTLYYKKSGISYVSDVMECASERIKDETAEQKSWIRWVKDASLKQLEVNSATVDVSVTQAIKDAFSQGGTSLIRTNLGLCAKGGMGCASGGKIIDEDTGVVSYGATPGYPQQKNCVRCRWFMTGPAFLQALVHHWNLLHFNLGDSGHRYLETSSEITALESAMLECQRLNKVFEHHARLEQLRHSLSVIYDGNEKIAEDSLATMKLIVRCKHIIDAAADPNSDVVLLAVGGMDEVKINVSECSELEQILTTAVGSTIYVDEDAQKAVLKAGNAFDRMLIMNDKEPLFFKLSEKELPSVILHMTSLLQAYAGSIGKAVPFIEGAERLSALGLFGASNEIINLASAGNRLNLTNIKRSKIDATTLKETPPPLQPPRIAMMRVEK</sequence>